<gene>
    <name evidence="4" type="ORF">H8E19_10560</name>
</gene>
<evidence type="ECO:0000256" key="2">
    <source>
        <dbReference type="PROSITE-ProRule" id="PRU00703"/>
    </source>
</evidence>
<evidence type="ECO:0000256" key="1">
    <source>
        <dbReference type="ARBA" id="ARBA00022737"/>
    </source>
</evidence>
<keyword evidence="1" id="KW-0677">Repeat</keyword>
<feature type="domain" description="CBS" evidence="3">
    <location>
        <begin position="10"/>
        <end position="83"/>
    </location>
</feature>
<evidence type="ECO:0000259" key="3">
    <source>
        <dbReference type="PROSITE" id="PS51371"/>
    </source>
</evidence>
<evidence type="ECO:0000313" key="5">
    <source>
        <dbReference type="Proteomes" id="UP000650524"/>
    </source>
</evidence>
<name>A0A8J6N115_9DELT</name>
<dbReference type="Proteomes" id="UP000650524">
    <property type="component" value="Unassembled WGS sequence"/>
</dbReference>
<evidence type="ECO:0000313" key="4">
    <source>
        <dbReference type="EMBL" id="MBC8177835.1"/>
    </source>
</evidence>
<dbReference type="PANTHER" id="PTHR48108:SF26">
    <property type="entry name" value="CBS DOMAIN-CONTAINING PROTEIN DDB_G0289609"/>
    <property type="match status" value="1"/>
</dbReference>
<dbReference type="EMBL" id="JACNJD010000238">
    <property type="protein sequence ID" value="MBC8177835.1"/>
    <property type="molecule type" value="Genomic_DNA"/>
</dbReference>
<dbReference type="PANTHER" id="PTHR48108">
    <property type="entry name" value="CBS DOMAIN-CONTAINING PROTEIN CBSX2, CHLOROPLASTIC"/>
    <property type="match status" value="1"/>
</dbReference>
<dbReference type="Gene3D" id="3.10.580.10">
    <property type="entry name" value="CBS-domain"/>
    <property type="match status" value="1"/>
</dbReference>
<dbReference type="InterPro" id="IPR051462">
    <property type="entry name" value="CBS_domain-containing"/>
</dbReference>
<organism evidence="4 5">
    <name type="scientific">Candidatus Desulfacyla euxinica</name>
    <dbReference type="NCBI Taxonomy" id="2841693"/>
    <lineage>
        <taxon>Bacteria</taxon>
        <taxon>Deltaproteobacteria</taxon>
        <taxon>Candidatus Desulfacyla</taxon>
    </lineage>
</organism>
<accession>A0A8J6N115</accession>
<sequence length="186" mass="21137">MKTITVKDLVVPLEEYATVSDDATLFDAVTALEEAQEALDRERYLYLHRAVLVYDKNKKIVGKISQLDVLRALEPKYENVGDLERLSRAGFSPSFLQTMLKQEALWENPLKDICIKAASFRVKTFMYTPTEGEYISEDAALEEAVHLLVMGDHHSLLVTRGEEIVGILRLTDVFAEMFHLMKICAI</sequence>
<reference evidence="4 5" key="1">
    <citation type="submission" date="2020-08" db="EMBL/GenBank/DDBJ databases">
        <title>Bridging the membrane lipid divide: bacteria of the FCB group superphylum have the potential to synthesize archaeal ether lipids.</title>
        <authorList>
            <person name="Villanueva L."/>
            <person name="Von Meijenfeldt F.A.B."/>
            <person name="Westbye A.B."/>
            <person name="Yadav S."/>
            <person name="Hopmans E.C."/>
            <person name="Dutilh B.E."/>
            <person name="Sinninghe Damste J.S."/>
        </authorList>
    </citation>
    <scope>NUCLEOTIDE SEQUENCE [LARGE SCALE GENOMIC DNA]</scope>
    <source>
        <strain evidence="4">NIOZ-UU27</strain>
    </source>
</reference>
<comment type="caution">
    <text evidence="4">The sequence shown here is derived from an EMBL/GenBank/DDBJ whole genome shotgun (WGS) entry which is preliminary data.</text>
</comment>
<dbReference type="AlphaFoldDB" id="A0A8J6N115"/>
<dbReference type="InterPro" id="IPR046342">
    <property type="entry name" value="CBS_dom_sf"/>
</dbReference>
<dbReference type="Pfam" id="PF00571">
    <property type="entry name" value="CBS"/>
    <property type="match status" value="2"/>
</dbReference>
<keyword evidence="2" id="KW-0129">CBS domain</keyword>
<protein>
    <submittedName>
        <fullName evidence="4">CBS domain-containing protein</fullName>
    </submittedName>
</protein>
<dbReference type="SUPFAM" id="SSF54631">
    <property type="entry name" value="CBS-domain pair"/>
    <property type="match status" value="1"/>
</dbReference>
<proteinExistence type="predicted"/>
<dbReference type="PROSITE" id="PS51371">
    <property type="entry name" value="CBS"/>
    <property type="match status" value="1"/>
</dbReference>
<dbReference type="InterPro" id="IPR000644">
    <property type="entry name" value="CBS_dom"/>
</dbReference>